<protein>
    <submittedName>
        <fullName evidence="2 3">Uncharacterized protein</fullName>
    </submittedName>
</protein>
<evidence type="ECO:0000313" key="2">
    <source>
        <dbReference type="EMBL" id="KQK04594.1"/>
    </source>
</evidence>
<dbReference type="AlphaFoldDB" id="A0A0Q3QSW3"/>
<feature type="signal peptide" evidence="1">
    <location>
        <begin position="1"/>
        <end position="22"/>
    </location>
</feature>
<feature type="chain" id="PRO_5036297622" evidence="1">
    <location>
        <begin position="23"/>
        <end position="151"/>
    </location>
</feature>
<name>A0A0Q3QSW3_BRADI</name>
<dbReference type="EMBL" id="CM000881">
    <property type="protein sequence ID" value="KQK04594.1"/>
    <property type="molecule type" value="Genomic_DNA"/>
</dbReference>
<dbReference type="EnsemblPlants" id="KQK04594">
    <property type="protein sequence ID" value="KQK04594"/>
    <property type="gene ID" value="BRADI_2g14495v3"/>
</dbReference>
<evidence type="ECO:0000313" key="3">
    <source>
        <dbReference type="EnsemblPlants" id="KQK04594"/>
    </source>
</evidence>
<reference evidence="2" key="2">
    <citation type="submission" date="2017-06" db="EMBL/GenBank/DDBJ databases">
        <title>WGS assembly of Brachypodium distachyon.</title>
        <authorList>
            <consortium name="The International Brachypodium Initiative"/>
            <person name="Lucas S."/>
            <person name="Harmon-Smith M."/>
            <person name="Lail K."/>
            <person name="Tice H."/>
            <person name="Grimwood J."/>
            <person name="Bruce D."/>
            <person name="Barry K."/>
            <person name="Shu S."/>
            <person name="Lindquist E."/>
            <person name="Wang M."/>
            <person name="Pitluck S."/>
            <person name="Vogel J.P."/>
            <person name="Garvin D.F."/>
            <person name="Mockler T.C."/>
            <person name="Schmutz J."/>
            <person name="Rokhsar D."/>
            <person name="Bevan M.W."/>
        </authorList>
    </citation>
    <scope>NUCLEOTIDE SEQUENCE</scope>
    <source>
        <strain evidence="2">Bd21</strain>
    </source>
</reference>
<dbReference type="Gramene" id="KQK04594">
    <property type="protein sequence ID" value="KQK04594"/>
    <property type="gene ID" value="BRADI_2g14495v3"/>
</dbReference>
<accession>A0A0Q3QSW3</accession>
<reference evidence="3" key="3">
    <citation type="submission" date="2018-08" db="UniProtKB">
        <authorList>
            <consortium name="EnsemblPlants"/>
        </authorList>
    </citation>
    <scope>IDENTIFICATION</scope>
    <source>
        <strain evidence="3">cv. Bd21</strain>
    </source>
</reference>
<evidence type="ECO:0000313" key="4">
    <source>
        <dbReference type="Proteomes" id="UP000008810"/>
    </source>
</evidence>
<organism evidence="2">
    <name type="scientific">Brachypodium distachyon</name>
    <name type="common">Purple false brome</name>
    <name type="synonym">Trachynia distachya</name>
    <dbReference type="NCBI Taxonomy" id="15368"/>
    <lineage>
        <taxon>Eukaryota</taxon>
        <taxon>Viridiplantae</taxon>
        <taxon>Streptophyta</taxon>
        <taxon>Embryophyta</taxon>
        <taxon>Tracheophyta</taxon>
        <taxon>Spermatophyta</taxon>
        <taxon>Magnoliopsida</taxon>
        <taxon>Liliopsida</taxon>
        <taxon>Poales</taxon>
        <taxon>Poaceae</taxon>
        <taxon>BOP clade</taxon>
        <taxon>Pooideae</taxon>
        <taxon>Stipodae</taxon>
        <taxon>Brachypodieae</taxon>
        <taxon>Brachypodium</taxon>
    </lineage>
</organism>
<dbReference type="InParanoid" id="A0A0Q3QSW3"/>
<keyword evidence="1" id="KW-0732">Signal</keyword>
<gene>
    <name evidence="2" type="ORF">BRADI_2g14495v3</name>
</gene>
<reference evidence="2 3" key="1">
    <citation type="journal article" date="2010" name="Nature">
        <title>Genome sequencing and analysis of the model grass Brachypodium distachyon.</title>
        <authorList>
            <consortium name="International Brachypodium Initiative"/>
        </authorList>
    </citation>
    <scope>NUCLEOTIDE SEQUENCE [LARGE SCALE GENOMIC DNA]</scope>
    <source>
        <strain evidence="2 3">Bd21</strain>
    </source>
</reference>
<feature type="non-terminal residue" evidence="2">
    <location>
        <position position="1"/>
    </location>
</feature>
<sequence>CSPLPTACLPNLVCTLVSVALALRPLPTACPPNLASAPVSVALGAMSLPCCAPFPCPASRLAPPDLPLHLAIVPARFWPTIRRPMLSQPPIAPETAPPVQAFICHHCSGFSQLRRHLLRPLKPCPYYLLESPSLAPAFALAGFASVLLAAG</sequence>
<proteinExistence type="predicted"/>
<evidence type="ECO:0000256" key="1">
    <source>
        <dbReference type="SAM" id="SignalP"/>
    </source>
</evidence>
<dbReference type="Proteomes" id="UP000008810">
    <property type="component" value="Chromosome 2"/>
</dbReference>
<keyword evidence="4" id="KW-1185">Reference proteome</keyword>